<evidence type="ECO:0000259" key="10">
    <source>
        <dbReference type="Pfam" id="PF04290"/>
    </source>
</evidence>
<name>A0A2I0V2R3_9BACI</name>
<feature type="transmembrane region" description="Helical" evidence="9">
    <location>
        <begin position="127"/>
        <end position="146"/>
    </location>
</feature>
<evidence type="ECO:0000256" key="2">
    <source>
        <dbReference type="ARBA" id="ARBA00022448"/>
    </source>
</evidence>
<comment type="similarity">
    <text evidence="8">Belongs to the TRAP transporter small permease family.</text>
</comment>
<dbReference type="InterPro" id="IPR055348">
    <property type="entry name" value="DctQ"/>
</dbReference>
<accession>A0A2I0V2R3</accession>
<protein>
    <submittedName>
        <fullName evidence="11">TRAP transporter small permease</fullName>
    </submittedName>
</protein>
<evidence type="ECO:0000256" key="3">
    <source>
        <dbReference type="ARBA" id="ARBA00022475"/>
    </source>
</evidence>
<evidence type="ECO:0000256" key="8">
    <source>
        <dbReference type="ARBA" id="ARBA00038436"/>
    </source>
</evidence>
<dbReference type="EMBL" id="PDFK01000002">
    <property type="protein sequence ID" value="PKU52600.1"/>
    <property type="molecule type" value="Genomic_DNA"/>
</dbReference>
<keyword evidence="2" id="KW-0813">Transport</keyword>
<comment type="subcellular location">
    <subcellularLocation>
        <location evidence="1">Cell inner membrane</location>
        <topology evidence="1">Multi-pass membrane protein</topology>
    </subcellularLocation>
</comment>
<dbReference type="Proteomes" id="UP000234956">
    <property type="component" value="Unassembled WGS sequence"/>
</dbReference>
<evidence type="ECO:0000256" key="5">
    <source>
        <dbReference type="ARBA" id="ARBA00022692"/>
    </source>
</evidence>
<evidence type="ECO:0000313" key="11">
    <source>
        <dbReference type="EMBL" id="PKU52600.1"/>
    </source>
</evidence>
<keyword evidence="4" id="KW-0997">Cell inner membrane</keyword>
<comment type="caution">
    <text evidence="11">The sequence shown here is derived from an EMBL/GenBank/DDBJ whole genome shotgun (WGS) entry which is preliminary data.</text>
</comment>
<evidence type="ECO:0000256" key="4">
    <source>
        <dbReference type="ARBA" id="ARBA00022519"/>
    </source>
</evidence>
<gene>
    <name evidence="11" type="ORF">CRI88_09815</name>
</gene>
<evidence type="ECO:0000313" key="12">
    <source>
        <dbReference type="Proteomes" id="UP000234956"/>
    </source>
</evidence>
<dbReference type="InterPro" id="IPR007387">
    <property type="entry name" value="TRAP_DctQ"/>
</dbReference>
<keyword evidence="3" id="KW-1003">Cell membrane</keyword>
<feature type="domain" description="Tripartite ATP-independent periplasmic transporters DctQ component" evidence="10">
    <location>
        <begin position="24"/>
        <end position="154"/>
    </location>
</feature>
<feature type="transmembrane region" description="Helical" evidence="9">
    <location>
        <begin position="43"/>
        <end position="64"/>
    </location>
</feature>
<keyword evidence="7 9" id="KW-0472">Membrane</keyword>
<dbReference type="Pfam" id="PF04290">
    <property type="entry name" value="DctQ"/>
    <property type="match status" value="1"/>
</dbReference>
<reference evidence="11 12" key="1">
    <citation type="submission" date="2017-10" db="EMBL/GenBank/DDBJ databases">
        <title>Draft genome of Lysinibacillus fusiformis strain Juneja, a laboratory-derived pathogen of Drosophila melanogaster.</title>
        <authorList>
            <person name="Smith B.R."/>
            <person name="Unckless R.L."/>
        </authorList>
    </citation>
    <scope>NUCLEOTIDE SEQUENCE [LARGE SCALE GENOMIC DNA]</scope>
    <source>
        <strain evidence="11 12">Juneja</strain>
    </source>
</reference>
<evidence type="ECO:0000256" key="7">
    <source>
        <dbReference type="ARBA" id="ARBA00023136"/>
    </source>
</evidence>
<feature type="transmembrane region" description="Helical" evidence="9">
    <location>
        <begin position="14"/>
        <end position="37"/>
    </location>
</feature>
<dbReference type="PANTHER" id="PTHR35011:SF2">
    <property type="entry name" value="2,3-DIKETO-L-GULONATE TRAP TRANSPORTER SMALL PERMEASE PROTEIN YIAM"/>
    <property type="match status" value="1"/>
</dbReference>
<sequence>MAKISQVITKIEELLMIILMAALAILMIFAVIFRYFFKDPIPWAGEVSIFLLIWTSFIGGSWGLKYGTQASVTFLYDAVSKRSKRIFKIVQDCMMIAFLFILIYYAYKWMMNPAMLLQKSSSLQLPMWIPYSAVFIGLIFAAIHLLSHLIDTLKNREGENT</sequence>
<dbReference type="GO" id="GO:0015740">
    <property type="term" value="P:C4-dicarboxylate transport"/>
    <property type="evidence" value="ECO:0007669"/>
    <property type="project" value="TreeGrafter"/>
</dbReference>
<feature type="transmembrane region" description="Helical" evidence="9">
    <location>
        <begin position="85"/>
        <end position="107"/>
    </location>
</feature>
<organism evidence="11 12">
    <name type="scientific">Lysinibacillus fusiformis</name>
    <dbReference type="NCBI Taxonomy" id="28031"/>
    <lineage>
        <taxon>Bacteria</taxon>
        <taxon>Bacillati</taxon>
        <taxon>Bacillota</taxon>
        <taxon>Bacilli</taxon>
        <taxon>Bacillales</taxon>
        <taxon>Bacillaceae</taxon>
        <taxon>Lysinibacillus</taxon>
    </lineage>
</organism>
<keyword evidence="5 9" id="KW-0812">Transmembrane</keyword>
<dbReference type="AlphaFoldDB" id="A0A2I0V2R3"/>
<evidence type="ECO:0000256" key="6">
    <source>
        <dbReference type="ARBA" id="ARBA00022989"/>
    </source>
</evidence>
<keyword evidence="6 9" id="KW-1133">Transmembrane helix</keyword>
<evidence type="ECO:0000256" key="9">
    <source>
        <dbReference type="SAM" id="Phobius"/>
    </source>
</evidence>
<proteinExistence type="inferred from homology"/>
<evidence type="ECO:0000256" key="1">
    <source>
        <dbReference type="ARBA" id="ARBA00004429"/>
    </source>
</evidence>
<dbReference type="PANTHER" id="PTHR35011">
    <property type="entry name" value="2,3-DIKETO-L-GULONATE TRAP TRANSPORTER SMALL PERMEASE PROTEIN YIAM"/>
    <property type="match status" value="1"/>
</dbReference>
<dbReference type="GO" id="GO:0005886">
    <property type="term" value="C:plasma membrane"/>
    <property type="evidence" value="ECO:0007669"/>
    <property type="project" value="UniProtKB-SubCell"/>
</dbReference>
<dbReference type="RefSeq" id="WP_036116766.1">
    <property type="nucleotide sequence ID" value="NZ_JAZBNI010000006.1"/>
</dbReference>
<dbReference type="GO" id="GO:0022857">
    <property type="term" value="F:transmembrane transporter activity"/>
    <property type="evidence" value="ECO:0007669"/>
    <property type="project" value="TreeGrafter"/>
</dbReference>